<protein>
    <submittedName>
        <fullName evidence="1 2">Uncharacterized protein</fullName>
    </submittedName>
</protein>
<organism evidence="1">
    <name type="scientific">Capitella teleta</name>
    <name type="common">Polychaete worm</name>
    <dbReference type="NCBI Taxonomy" id="283909"/>
    <lineage>
        <taxon>Eukaryota</taxon>
        <taxon>Metazoa</taxon>
        <taxon>Spiralia</taxon>
        <taxon>Lophotrochozoa</taxon>
        <taxon>Annelida</taxon>
        <taxon>Polychaeta</taxon>
        <taxon>Sedentaria</taxon>
        <taxon>Scolecida</taxon>
        <taxon>Capitellidae</taxon>
        <taxon>Capitella</taxon>
    </lineage>
</organism>
<evidence type="ECO:0000313" key="3">
    <source>
        <dbReference type="Proteomes" id="UP000014760"/>
    </source>
</evidence>
<sequence length="165" mass="18654">MKEWRKKLLMPVDATRIPEKLPKCNASLTQYEDLLREAEKLEEPSNDHPGNIPTTLTAFGRFVSNRVCSRSGIRVDDACSECAIVREQMARRGLPLTECLNTSNKYCIMLIAEEHDSHSLGPDVSSLNCKLKITISVQICDLLITMSFNWLRGVTCLSYNLGSFW</sequence>
<accession>R7TZG8</accession>
<reference evidence="1 3" key="2">
    <citation type="journal article" date="2013" name="Nature">
        <title>Insights into bilaterian evolution from three spiralian genomes.</title>
        <authorList>
            <person name="Simakov O."/>
            <person name="Marletaz F."/>
            <person name="Cho S.J."/>
            <person name="Edsinger-Gonzales E."/>
            <person name="Havlak P."/>
            <person name="Hellsten U."/>
            <person name="Kuo D.H."/>
            <person name="Larsson T."/>
            <person name="Lv J."/>
            <person name="Arendt D."/>
            <person name="Savage R."/>
            <person name="Osoegawa K."/>
            <person name="de Jong P."/>
            <person name="Grimwood J."/>
            <person name="Chapman J.A."/>
            <person name="Shapiro H."/>
            <person name="Aerts A."/>
            <person name="Otillar R.P."/>
            <person name="Terry A.Y."/>
            <person name="Boore J.L."/>
            <person name="Grigoriev I.V."/>
            <person name="Lindberg D.R."/>
            <person name="Seaver E.C."/>
            <person name="Weisblat D.A."/>
            <person name="Putnam N.H."/>
            <person name="Rokhsar D.S."/>
        </authorList>
    </citation>
    <scope>NUCLEOTIDE SEQUENCE</scope>
    <source>
        <strain evidence="1 3">I ESC-2004</strain>
    </source>
</reference>
<dbReference type="HOGENOM" id="CLU_1612376_0_0_1"/>
<dbReference type="AlphaFoldDB" id="R7TZG8"/>
<dbReference type="EnsemblMetazoa" id="CapteT192108">
    <property type="protein sequence ID" value="CapteP192108"/>
    <property type="gene ID" value="CapteG192108"/>
</dbReference>
<proteinExistence type="predicted"/>
<dbReference type="Proteomes" id="UP000014760">
    <property type="component" value="Unassembled WGS sequence"/>
</dbReference>
<reference evidence="3" key="1">
    <citation type="submission" date="2012-12" db="EMBL/GenBank/DDBJ databases">
        <authorList>
            <person name="Hellsten U."/>
            <person name="Grimwood J."/>
            <person name="Chapman J.A."/>
            <person name="Shapiro H."/>
            <person name="Aerts A."/>
            <person name="Otillar R.P."/>
            <person name="Terry A.Y."/>
            <person name="Boore J.L."/>
            <person name="Simakov O."/>
            <person name="Marletaz F."/>
            <person name="Cho S.-J."/>
            <person name="Edsinger-Gonzales E."/>
            <person name="Havlak P."/>
            <person name="Kuo D.-H."/>
            <person name="Larsson T."/>
            <person name="Lv J."/>
            <person name="Arendt D."/>
            <person name="Savage R."/>
            <person name="Osoegawa K."/>
            <person name="de Jong P."/>
            <person name="Lindberg D.R."/>
            <person name="Seaver E.C."/>
            <person name="Weisblat D.A."/>
            <person name="Putnam N.H."/>
            <person name="Grigoriev I.V."/>
            <person name="Rokhsar D.S."/>
        </authorList>
    </citation>
    <scope>NUCLEOTIDE SEQUENCE</scope>
    <source>
        <strain evidence="3">I ESC-2004</strain>
    </source>
</reference>
<gene>
    <name evidence="1" type="ORF">CAPTEDRAFT_192108</name>
</gene>
<name>R7TZG8_CAPTE</name>
<evidence type="ECO:0000313" key="2">
    <source>
        <dbReference type="EnsemblMetazoa" id="CapteP192108"/>
    </source>
</evidence>
<evidence type="ECO:0000313" key="1">
    <source>
        <dbReference type="EMBL" id="ELT96300.1"/>
    </source>
</evidence>
<reference evidence="2" key="3">
    <citation type="submission" date="2015-06" db="UniProtKB">
        <authorList>
            <consortium name="EnsemblMetazoa"/>
        </authorList>
    </citation>
    <scope>IDENTIFICATION</scope>
</reference>
<dbReference type="EMBL" id="KB308870">
    <property type="protein sequence ID" value="ELT96300.1"/>
    <property type="molecule type" value="Genomic_DNA"/>
</dbReference>
<keyword evidence="3" id="KW-1185">Reference proteome</keyword>
<dbReference type="EMBL" id="AMQN01011412">
    <property type="status" value="NOT_ANNOTATED_CDS"/>
    <property type="molecule type" value="Genomic_DNA"/>
</dbReference>